<accession>A0A9N9I1Q8</accession>
<evidence type="ECO:0000313" key="2">
    <source>
        <dbReference type="Proteomes" id="UP000789759"/>
    </source>
</evidence>
<reference evidence="1" key="1">
    <citation type="submission" date="2021-06" db="EMBL/GenBank/DDBJ databases">
        <authorList>
            <person name="Kallberg Y."/>
            <person name="Tangrot J."/>
            <person name="Rosling A."/>
        </authorList>
    </citation>
    <scope>NUCLEOTIDE SEQUENCE</scope>
    <source>
        <strain evidence="1">FL966</strain>
    </source>
</reference>
<keyword evidence="2" id="KW-1185">Reference proteome</keyword>
<protein>
    <submittedName>
        <fullName evidence="1">1709_t:CDS:1</fullName>
    </submittedName>
</protein>
<dbReference type="AlphaFoldDB" id="A0A9N9I1Q8"/>
<organism evidence="1 2">
    <name type="scientific">Cetraspora pellucida</name>
    <dbReference type="NCBI Taxonomy" id="1433469"/>
    <lineage>
        <taxon>Eukaryota</taxon>
        <taxon>Fungi</taxon>
        <taxon>Fungi incertae sedis</taxon>
        <taxon>Mucoromycota</taxon>
        <taxon>Glomeromycotina</taxon>
        <taxon>Glomeromycetes</taxon>
        <taxon>Diversisporales</taxon>
        <taxon>Gigasporaceae</taxon>
        <taxon>Cetraspora</taxon>
    </lineage>
</organism>
<comment type="caution">
    <text evidence="1">The sequence shown here is derived from an EMBL/GenBank/DDBJ whole genome shotgun (WGS) entry which is preliminary data.</text>
</comment>
<sequence>MFTSLMEHLSNYEDNVENHLPDFGDNDINKNNTDNHNVDVNEMKFKDVRIHDESDASIMLLYLLQQHDLNPNYIVIPQLEELSNKLTGLF</sequence>
<proteinExistence type="predicted"/>
<dbReference type="EMBL" id="CAJVQA010012444">
    <property type="protein sequence ID" value="CAG8716691.1"/>
    <property type="molecule type" value="Genomic_DNA"/>
</dbReference>
<evidence type="ECO:0000313" key="1">
    <source>
        <dbReference type="EMBL" id="CAG8716691.1"/>
    </source>
</evidence>
<gene>
    <name evidence="1" type="ORF">CPELLU_LOCUS12647</name>
</gene>
<dbReference type="OrthoDB" id="10552354at2759"/>
<name>A0A9N9I1Q8_9GLOM</name>
<dbReference type="Proteomes" id="UP000789759">
    <property type="component" value="Unassembled WGS sequence"/>
</dbReference>